<reference evidence="1 2" key="2">
    <citation type="submission" date="2018-11" db="EMBL/GenBank/DDBJ databases">
        <authorList>
            <consortium name="Pathogen Informatics"/>
        </authorList>
    </citation>
    <scope>NUCLEOTIDE SEQUENCE [LARGE SCALE GENOMIC DNA]</scope>
</reference>
<evidence type="ECO:0000313" key="1">
    <source>
        <dbReference type="EMBL" id="VDN20628.1"/>
    </source>
</evidence>
<proteinExistence type="predicted"/>
<reference evidence="3" key="1">
    <citation type="submission" date="2016-06" db="UniProtKB">
        <authorList>
            <consortium name="WormBaseParasite"/>
        </authorList>
    </citation>
    <scope>IDENTIFICATION</scope>
</reference>
<evidence type="ECO:0000313" key="3">
    <source>
        <dbReference type="WBParaSite" id="GPUH_0001255001-mRNA-1"/>
    </source>
</evidence>
<dbReference type="OrthoDB" id="5864046at2759"/>
<organism evidence="3">
    <name type="scientific">Gongylonema pulchrum</name>
    <dbReference type="NCBI Taxonomy" id="637853"/>
    <lineage>
        <taxon>Eukaryota</taxon>
        <taxon>Metazoa</taxon>
        <taxon>Ecdysozoa</taxon>
        <taxon>Nematoda</taxon>
        <taxon>Chromadorea</taxon>
        <taxon>Rhabditida</taxon>
        <taxon>Spirurina</taxon>
        <taxon>Spiruromorpha</taxon>
        <taxon>Spiruroidea</taxon>
        <taxon>Gongylonematidae</taxon>
        <taxon>Gongylonema</taxon>
    </lineage>
</organism>
<dbReference type="Proteomes" id="UP000271098">
    <property type="component" value="Unassembled WGS sequence"/>
</dbReference>
<dbReference type="AlphaFoldDB" id="A0A183DUZ5"/>
<name>A0A183DUZ5_9BILA</name>
<sequence>MHKKNGRSFSRNSPKICFGLKHKVKHYSMNSQLVLAHSYLMQHDLRPRIRSTSVLAPDEEAENGNAELRRVGIQIKSDSDRLGEKWAELREQLGAWTRIIVDAHAKMEKMAAAIAECQLALSNMEERMELLRPVEQLRLEELPAAVDESEQLKECLARTRIHIDDANDWSGQLLASDVDLAPEPSVQLKSINDRFVRFSDLLGSYALS</sequence>
<evidence type="ECO:0000313" key="2">
    <source>
        <dbReference type="Proteomes" id="UP000271098"/>
    </source>
</evidence>
<protein>
    <submittedName>
        <fullName evidence="3">Nsp1_C domain-containing protein</fullName>
    </submittedName>
</protein>
<accession>A0A183DUZ5</accession>
<dbReference type="EMBL" id="UYRT01079395">
    <property type="protein sequence ID" value="VDN20628.1"/>
    <property type="molecule type" value="Genomic_DNA"/>
</dbReference>
<dbReference type="WBParaSite" id="GPUH_0001255001-mRNA-1">
    <property type="protein sequence ID" value="GPUH_0001255001-mRNA-1"/>
    <property type="gene ID" value="GPUH_0001255001"/>
</dbReference>
<keyword evidence="2" id="KW-1185">Reference proteome</keyword>
<dbReference type="SUPFAM" id="SSF46966">
    <property type="entry name" value="Spectrin repeat"/>
    <property type="match status" value="1"/>
</dbReference>
<gene>
    <name evidence="1" type="ORF">GPUH_LOCUS12536</name>
</gene>